<evidence type="ECO:0000313" key="1">
    <source>
        <dbReference type="EMBL" id="EJB02907.1"/>
    </source>
</evidence>
<evidence type="ECO:0000313" key="2">
    <source>
        <dbReference type="Proteomes" id="UP000005092"/>
    </source>
</evidence>
<organism evidence="1 2">
    <name type="scientific">Rhizobium leguminosarum bv. trifolii WSM597</name>
    <dbReference type="NCBI Taxonomy" id="754764"/>
    <lineage>
        <taxon>Bacteria</taxon>
        <taxon>Pseudomonadati</taxon>
        <taxon>Pseudomonadota</taxon>
        <taxon>Alphaproteobacteria</taxon>
        <taxon>Hyphomicrobiales</taxon>
        <taxon>Rhizobiaceae</taxon>
        <taxon>Rhizobium/Agrobacterium group</taxon>
        <taxon>Rhizobium</taxon>
    </lineage>
</organism>
<protein>
    <submittedName>
        <fullName evidence="1">Uncharacterized protein</fullName>
    </submittedName>
</protein>
<dbReference type="AlphaFoldDB" id="I9N886"/>
<gene>
    <name evidence="1" type="ORF">Rleg9DRAFT_1721</name>
</gene>
<accession>I9N886</accession>
<dbReference type="Proteomes" id="UP000005092">
    <property type="component" value="Unassembled WGS sequence"/>
</dbReference>
<name>I9N886_RHILT</name>
<sequence length="107" mass="11862">MITRERAASVDNFVRQFATGREHQGADKIAAEIIGSILHWVMRNAEMVGEDGRKPALGVARVGLSSFISDVHRIEGDPKAPETYTLITVRTEEGLWVSETGHEEMVE</sequence>
<proteinExistence type="predicted"/>
<reference evidence="1 2" key="1">
    <citation type="submission" date="2012-02" db="EMBL/GenBank/DDBJ databases">
        <title>Improved High-Quality Draft Sequence of Rhizobium leguminosarum bv. trifolii WSM597.</title>
        <authorList>
            <consortium name="US DOE Joint Genome Institute"/>
            <person name="Lucas S."/>
            <person name="Han J."/>
            <person name="Lapidus A."/>
            <person name="Cheng J.-F."/>
            <person name="Goodwin L."/>
            <person name="Pitluck S."/>
            <person name="Peters L."/>
            <person name="Ovchinnikova G."/>
            <person name="Held B."/>
            <person name="Detter J.C."/>
            <person name="Han C."/>
            <person name="Tapia R."/>
            <person name="Land M."/>
            <person name="Hauser L."/>
            <person name="Kyrpides N."/>
            <person name="Ivanova N."/>
            <person name="Pagani I."/>
            <person name="Brau L."/>
            <person name="Yates R."/>
            <person name="O'Hara G."/>
            <person name="Rui T."/>
            <person name="Howieson J."/>
            <person name="Reeve W."/>
            <person name="Woyke T."/>
        </authorList>
    </citation>
    <scope>NUCLEOTIDE SEQUENCE [LARGE SCALE GENOMIC DNA]</scope>
    <source>
        <strain evidence="1 2">WSM597</strain>
    </source>
</reference>
<dbReference type="RefSeq" id="WP_003586808.1">
    <property type="nucleotide sequence ID" value="NZ_JH719381.1"/>
</dbReference>
<dbReference type="HOGENOM" id="CLU_2207937_0_0_5"/>
<dbReference type="EMBL" id="JH719381">
    <property type="protein sequence ID" value="EJB02907.1"/>
    <property type="molecule type" value="Genomic_DNA"/>
</dbReference>